<comment type="caution">
    <text evidence="1">The sequence shown here is derived from an EMBL/GenBank/DDBJ whole genome shotgun (WGS) entry which is preliminary data.</text>
</comment>
<evidence type="ECO:0000313" key="2">
    <source>
        <dbReference type="Proteomes" id="UP000286931"/>
    </source>
</evidence>
<organism evidence="1 2">
    <name type="scientific">Embleya hyalina</name>
    <dbReference type="NCBI Taxonomy" id="516124"/>
    <lineage>
        <taxon>Bacteria</taxon>
        <taxon>Bacillati</taxon>
        <taxon>Actinomycetota</taxon>
        <taxon>Actinomycetes</taxon>
        <taxon>Kitasatosporales</taxon>
        <taxon>Streptomycetaceae</taxon>
        <taxon>Embleya</taxon>
    </lineage>
</organism>
<evidence type="ECO:0000313" key="1">
    <source>
        <dbReference type="EMBL" id="GCD94671.1"/>
    </source>
</evidence>
<keyword evidence="2" id="KW-1185">Reference proteome</keyword>
<dbReference type="AlphaFoldDB" id="A0A401YJ98"/>
<gene>
    <name evidence="1" type="ORF">EHYA_02340</name>
</gene>
<sequence>MALLKVYPVVRKAAMIKGAPTGEPSQPMGTFALT</sequence>
<accession>A0A401YJ98</accession>
<proteinExistence type="predicted"/>
<dbReference type="Proteomes" id="UP000286931">
    <property type="component" value="Unassembled WGS sequence"/>
</dbReference>
<protein>
    <submittedName>
        <fullName evidence="1">Uncharacterized protein</fullName>
    </submittedName>
</protein>
<dbReference type="EMBL" id="BIFH01000016">
    <property type="protein sequence ID" value="GCD94671.1"/>
    <property type="molecule type" value="Genomic_DNA"/>
</dbReference>
<name>A0A401YJ98_9ACTN</name>
<reference evidence="1 2" key="1">
    <citation type="submission" date="2018-12" db="EMBL/GenBank/DDBJ databases">
        <title>Draft genome sequence of Embleya hyalina NBRC 13850T.</title>
        <authorList>
            <person name="Komaki H."/>
            <person name="Hosoyama A."/>
            <person name="Kimura A."/>
            <person name="Ichikawa N."/>
            <person name="Tamura T."/>
        </authorList>
    </citation>
    <scope>NUCLEOTIDE SEQUENCE [LARGE SCALE GENOMIC DNA]</scope>
    <source>
        <strain evidence="1 2">NBRC 13850</strain>
    </source>
</reference>